<accession>A0A7J0FJ93</accession>
<dbReference type="EMBL" id="BJWL01000013">
    <property type="protein sequence ID" value="GFY98760.1"/>
    <property type="molecule type" value="Genomic_DNA"/>
</dbReference>
<dbReference type="PANTHER" id="PTHR13268">
    <property type="entry name" value="BREAST CARCINOMA AMPLIFIED SEQUENCE 3"/>
    <property type="match status" value="1"/>
</dbReference>
<dbReference type="InterPro" id="IPR001680">
    <property type="entry name" value="WD40_rpt"/>
</dbReference>
<dbReference type="Proteomes" id="UP000585474">
    <property type="component" value="Unassembled WGS sequence"/>
</dbReference>
<dbReference type="InterPro" id="IPR036322">
    <property type="entry name" value="WD40_repeat_dom_sf"/>
</dbReference>
<dbReference type="SUPFAM" id="SSF50978">
    <property type="entry name" value="WD40 repeat-like"/>
    <property type="match status" value="1"/>
</dbReference>
<dbReference type="InterPro" id="IPR048382">
    <property type="entry name" value="BCAS3_WD40"/>
</dbReference>
<feature type="compositionally biased region" description="Polar residues" evidence="2">
    <location>
        <begin position="234"/>
        <end position="243"/>
    </location>
</feature>
<dbReference type="GO" id="GO:0006914">
    <property type="term" value="P:autophagy"/>
    <property type="evidence" value="ECO:0007669"/>
    <property type="project" value="InterPro"/>
</dbReference>
<dbReference type="SMART" id="SM00320">
    <property type="entry name" value="WD40"/>
    <property type="match status" value="2"/>
</dbReference>
<protein>
    <submittedName>
        <fullName evidence="5">Autophagy 18 G-like protein</fullName>
    </submittedName>
</protein>
<feature type="region of interest" description="Disordered" evidence="2">
    <location>
        <begin position="234"/>
        <end position="256"/>
    </location>
</feature>
<evidence type="ECO:0000256" key="1">
    <source>
        <dbReference type="ARBA" id="ARBA00004329"/>
    </source>
</evidence>
<dbReference type="AlphaFoldDB" id="A0A7J0FJ93"/>
<reference evidence="5 6" key="1">
    <citation type="submission" date="2019-07" db="EMBL/GenBank/DDBJ databases">
        <title>De Novo Assembly of kiwifruit Actinidia rufa.</title>
        <authorList>
            <person name="Sugita-Konishi S."/>
            <person name="Sato K."/>
            <person name="Mori E."/>
            <person name="Abe Y."/>
            <person name="Kisaki G."/>
            <person name="Hamano K."/>
            <person name="Suezawa K."/>
            <person name="Otani M."/>
            <person name="Fukuda T."/>
            <person name="Manabe T."/>
            <person name="Gomi K."/>
            <person name="Tabuchi M."/>
            <person name="Akimitsu K."/>
            <person name="Kataoka I."/>
        </authorList>
    </citation>
    <scope>NUCLEOTIDE SEQUENCE [LARGE SCALE GENOMIC DNA]</scope>
    <source>
        <strain evidence="6">cv. Fuchu</strain>
    </source>
</reference>
<evidence type="ECO:0000259" key="3">
    <source>
        <dbReference type="Pfam" id="PF12490"/>
    </source>
</evidence>
<organism evidence="5 6">
    <name type="scientific">Actinidia rufa</name>
    <dbReference type="NCBI Taxonomy" id="165716"/>
    <lineage>
        <taxon>Eukaryota</taxon>
        <taxon>Viridiplantae</taxon>
        <taxon>Streptophyta</taxon>
        <taxon>Embryophyta</taxon>
        <taxon>Tracheophyta</taxon>
        <taxon>Spermatophyta</taxon>
        <taxon>Magnoliopsida</taxon>
        <taxon>eudicotyledons</taxon>
        <taxon>Gunneridae</taxon>
        <taxon>Pentapetalae</taxon>
        <taxon>asterids</taxon>
        <taxon>Ericales</taxon>
        <taxon>Actinidiaceae</taxon>
        <taxon>Actinidia</taxon>
    </lineage>
</organism>
<dbReference type="OrthoDB" id="25778at2759"/>
<dbReference type="GO" id="GO:0042594">
    <property type="term" value="P:response to starvation"/>
    <property type="evidence" value="ECO:0007669"/>
    <property type="project" value="TreeGrafter"/>
</dbReference>
<feature type="compositionally biased region" description="Low complexity" evidence="2">
    <location>
        <begin position="244"/>
        <end position="256"/>
    </location>
</feature>
<gene>
    <name evidence="5" type="ORF">Acr_13g0001610</name>
</gene>
<name>A0A7J0FJ93_9ERIC</name>
<dbReference type="PANTHER" id="PTHR13268:SF0">
    <property type="entry name" value="BCAS3 MICROTUBULE ASSOCIATED CELL MIGRATION FACTOR"/>
    <property type="match status" value="1"/>
</dbReference>
<dbReference type="InterPro" id="IPR045142">
    <property type="entry name" value="BCAS3-like"/>
</dbReference>
<proteinExistence type="predicted"/>
<evidence type="ECO:0000313" key="6">
    <source>
        <dbReference type="Proteomes" id="UP000585474"/>
    </source>
</evidence>
<comment type="subcellular location">
    <subcellularLocation>
        <location evidence="1">Preautophagosomal structure</location>
    </subcellularLocation>
</comment>
<dbReference type="InterPro" id="IPR015943">
    <property type="entry name" value="WD40/YVTN_repeat-like_dom_sf"/>
</dbReference>
<dbReference type="Pfam" id="PF12490">
    <property type="entry name" value="BCAS3"/>
    <property type="match status" value="1"/>
</dbReference>
<sequence>MKKGKNKNSGLLPNSLKIISSCLKTVSTNASTVVRSAGASVAASISSADDRKDQVTWDGFDKLELGPTAFKQVLLLGYQNGFQVFDVEDASNFSELVSKRDGDELNSLILGETSCHFGGLGRDGTVEPQSVNCVNSPTAVRFYSLRSNCFVQVLKFRSAVCMVRCSSQIVAVGLATQIYCVDSVTFENKFSVLTYPVPQFGGQGSMGVNFGYGPMAVGSRWLAYASDNPLASNTGRLSPKNLTPSPGVSPSTSPGNGSLMARYAMESSKQLAAGIINLGDKGYKTLSKYYPDLLSDTPNSPGPSSSGRQVGGLAASEVENAGIVVVKDFISRAVISQFRAHTSPISALCFDPSGTLLVTASVRGNNINIYRIIPSCAQTGSGNQTHDWSSAYVHLSKLHRGITTAIIQDICFSHYSQWVAIISNKGTCHIYILSPFGGDAGFQTLTSHSEDPSVYPVLTLPWWSTSSFLINQHSSPPPPPVTLSVVSRIKDSNSGFLSSVTNASSSAAGKVSVPSGAVAAFFHNTLSRGFRDVQPRANSLEHLLVYTPSGHVVQYELLPFMGLERSDNGLRTWSSSYAHNQDDELRVKVEPVQWWDLLKSDSVKPHERSHWYLSNAEVQINSGRLPIWQKSKIRFYMMSPPRVKGYVGGELEIEQIPFHEVEIKQKDLLPVFDHFHSIKSSWNDRGLWGGTYPNFSSFGPHHVRDKVTEESVICHSKPASVRSTESSDGGSWRRIENLLDLDQMNAEKSIKPPTGNIVNTLEQETRGSVNVESPILKQKSLAFVYLPSEHSKNTDSHVDDTVKTDIPSGRGVTAEAALTSDACGIRADPILTADHFDSAMNINAEDSSPSRLENLVDFEPFFQEGYCKALDLDAADSSGKPCQTENPEADDENDELLGGMFSFSEEGRLIHIFLRERQCRMHAIYDTIAFQILKLCPSAMVG</sequence>
<evidence type="ECO:0000256" key="2">
    <source>
        <dbReference type="SAM" id="MobiDB-lite"/>
    </source>
</evidence>
<feature type="domain" description="BCAS3 WD40" evidence="4">
    <location>
        <begin position="73"/>
        <end position="228"/>
    </location>
</feature>
<dbReference type="Gene3D" id="2.130.10.10">
    <property type="entry name" value="YVTN repeat-like/Quinoprotein amine dehydrogenase"/>
    <property type="match status" value="1"/>
</dbReference>
<feature type="domain" description="BCAS3" evidence="3">
    <location>
        <begin position="600"/>
        <end position="673"/>
    </location>
</feature>
<comment type="caution">
    <text evidence="5">The sequence shown here is derived from an EMBL/GenBank/DDBJ whole genome shotgun (WGS) entry which is preliminary data.</text>
</comment>
<dbReference type="InterPro" id="IPR022175">
    <property type="entry name" value="BCAS3_dom"/>
</dbReference>
<evidence type="ECO:0000259" key="4">
    <source>
        <dbReference type="Pfam" id="PF21034"/>
    </source>
</evidence>
<keyword evidence="6" id="KW-1185">Reference proteome</keyword>
<evidence type="ECO:0000313" key="5">
    <source>
        <dbReference type="EMBL" id="GFY98760.1"/>
    </source>
</evidence>
<feature type="domain" description="BCAS3 WD40" evidence="4">
    <location>
        <begin position="317"/>
        <end position="446"/>
    </location>
</feature>
<dbReference type="GO" id="GO:0000407">
    <property type="term" value="C:phagophore assembly site"/>
    <property type="evidence" value="ECO:0007669"/>
    <property type="project" value="UniProtKB-SubCell"/>
</dbReference>
<dbReference type="Pfam" id="PF21034">
    <property type="entry name" value="BCAS3_WD40"/>
    <property type="match status" value="2"/>
</dbReference>